<evidence type="ECO:0000313" key="8">
    <source>
        <dbReference type="EMBL" id="BCA88180.1"/>
    </source>
</evidence>
<accession>A0A6F8SKN4</accession>
<dbReference type="SUPFAM" id="SSF51419">
    <property type="entry name" value="PLP-binding barrel"/>
    <property type="match status" value="1"/>
</dbReference>
<comment type="cofactor">
    <cofactor evidence="1 4 5">
        <name>pyridoxal 5'-phosphate</name>
        <dbReference type="ChEBI" id="CHEBI:597326"/>
    </cofactor>
</comment>
<comment type="catalytic activity">
    <reaction evidence="4">
        <text>L-alanine = D-alanine</text>
        <dbReference type="Rhea" id="RHEA:20249"/>
        <dbReference type="ChEBI" id="CHEBI:57416"/>
        <dbReference type="ChEBI" id="CHEBI:57972"/>
        <dbReference type="EC" id="5.1.1.1"/>
    </reaction>
</comment>
<proteinExistence type="inferred from homology"/>
<dbReference type="InterPro" id="IPR011079">
    <property type="entry name" value="Ala_racemase_C"/>
</dbReference>
<dbReference type="Gene3D" id="2.40.37.10">
    <property type="entry name" value="Lyase, Ornithine Decarboxylase, Chain A, domain 1"/>
    <property type="match status" value="1"/>
</dbReference>
<dbReference type="InterPro" id="IPR020622">
    <property type="entry name" value="Ala_racemase_pyridoxalP-BS"/>
</dbReference>
<dbReference type="InterPro" id="IPR029066">
    <property type="entry name" value="PLP-binding_barrel"/>
</dbReference>
<evidence type="ECO:0000259" key="7">
    <source>
        <dbReference type="SMART" id="SM01005"/>
    </source>
</evidence>
<dbReference type="GO" id="GO:0008784">
    <property type="term" value="F:alanine racemase activity"/>
    <property type="evidence" value="ECO:0007669"/>
    <property type="project" value="UniProtKB-UniRule"/>
</dbReference>
<dbReference type="GO" id="GO:0030170">
    <property type="term" value="F:pyridoxal phosphate binding"/>
    <property type="evidence" value="ECO:0007669"/>
    <property type="project" value="UniProtKB-UniRule"/>
</dbReference>
<feature type="domain" description="Alanine racemase C-terminal" evidence="7">
    <location>
        <begin position="358"/>
        <end position="491"/>
    </location>
</feature>
<reference evidence="9" key="1">
    <citation type="journal article" date="2020" name="Microbiol. Resour. Announc.">
        <title>Complete Genome Sequence of Adlercreutzia sp. Strain 8CFCBH1, a Potent Producer of Equol, Isolated from Healthy Japanese Feces.</title>
        <authorList>
            <person name="Ogata Y."/>
            <person name="Sakamoto M."/>
            <person name="Ohkuma M."/>
            <person name="Hattori M."/>
            <person name="Suda W."/>
        </authorList>
    </citation>
    <scope>NUCLEOTIDE SEQUENCE [LARGE SCALE GENOMIC DNA]</scope>
    <source>
        <strain evidence="9">8CFCBH1</strain>
    </source>
</reference>
<feature type="active site" description="Proton acceptor; specific for L-alanine" evidence="4">
    <location>
        <position position="379"/>
    </location>
</feature>
<dbReference type="NCBIfam" id="TIGR00492">
    <property type="entry name" value="alr"/>
    <property type="match status" value="1"/>
</dbReference>
<evidence type="ECO:0000256" key="5">
    <source>
        <dbReference type="PIRSR" id="PIRSR600821-50"/>
    </source>
</evidence>
<comment type="similarity">
    <text evidence="4">Belongs to the alanine racemase family.</text>
</comment>
<feature type="binding site" evidence="4 6">
    <location>
        <position position="427"/>
    </location>
    <ligand>
        <name>substrate</name>
    </ligand>
</feature>
<feature type="binding site" evidence="4 6">
    <location>
        <position position="250"/>
    </location>
    <ligand>
        <name>substrate</name>
    </ligand>
</feature>
<dbReference type="SUPFAM" id="SSF50621">
    <property type="entry name" value="Alanine racemase C-terminal domain-like"/>
    <property type="match status" value="1"/>
</dbReference>
<dbReference type="Pfam" id="PF00842">
    <property type="entry name" value="Ala_racemase_C"/>
    <property type="match status" value="1"/>
</dbReference>
<dbReference type="Gene3D" id="3.20.20.10">
    <property type="entry name" value="Alanine racemase"/>
    <property type="match status" value="1"/>
</dbReference>
<evidence type="ECO:0000256" key="4">
    <source>
        <dbReference type="HAMAP-Rule" id="MF_01201"/>
    </source>
</evidence>
<feature type="active site" description="Proton acceptor; specific for D-alanine" evidence="4">
    <location>
        <position position="152"/>
    </location>
</feature>
<reference evidence="9" key="2">
    <citation type="submission" date="2020-03" db="EMBL/GenBank/DDBJ databases">
        <title>Complete Genome Sequence of Adlercreutzia sp. strain 8CFCBH1 Producing Equol, Isolated from Healthy Japanese Feces.</title>
        <authorList>
            <person name="Ogata Y."/>
            <person name="Sakamoto M."/>
            <person name="Ohkuma M."/>
            <person name="Hattori M."/>
            <person name="Suda W."/>
        </authorList>
    </citation>
    <scope>NUCLEOTIDE SEQUENCE [LARGE SCALE GENOMIC DNA]</scope>
    <source>
        <strain evidence="9">8CFCBH1</strain>
    </source>
</reference>
<dbReference type="InterPro" id="IPR001608">
    <property type="entry name" value="Ala_racemase_N"/>
</dbReference>
<protein>
    <recommendedName>
        <fullName evidence="4">Alanine racemase</fullName>
        <ecNumber evidence="4">5.1.1.1</ecNumber>
    </recommendedName>
</protein>
<evidence type="ECO:0000256" key="3">
    <source>
        <dbReference type="ARBA" id="ARBA00023235"/>
    </source>
</evidence>
<dbReference type="RefSeq" id="WP_173112244.1">
    <property type="nucleotide sequence ID" value="NZ_AP022829.1"/>
</dbReference>
<sequence>MTDLPNGFTGFSHRDPNFVSAGDALRGSRYDDTPFAARKQAQARNLAEAWSPAASERAGAGVAAEGGSDAAARGASRSLSQLSSAASDVLRFAEQGTQATGAPRFDPDKLARIPETDRRWAWVEIDLNAIRHNASAVKRRLNPGTRLMAVVKADGYGHGAVQCAKTALNSGAEYLGVATVDEAIALREAYVNAPILILGEPPATAIPLLLAYKIMPAVYTAEFAIRYAEAADAFGVSAPFHLKVNTGMNRIGVRWDEVVEFARQISFHRALDMVGTFTHFATADCPGTIDFERQVKRFYEAVNALRAAGINPGIVHAANSAAAIRYPEVQLDMVRLGISLYGFYPCPEAYPMIDLKPAMSVKARITDVKTLPVGEGVSYGLNYRSPGAVKICTMPIGYADGFRRGLSGRTDVLLAGRRFHQVGNICMDQSMFEVNLRQRNDLDPQIGDTVTIVGEQGEASVTIDQMAETLGTIQHEVAIGFGCSRLPRLYV</sequence>
<dbReference type="PRINTS" id="PR00992">
    <property type="entry name" value="ALARACEMASE"/>
</dbReference>
<evidence type="ECO:0000256" key="1">
    <source>
        <dbReference type="ARBA" id="ARBA00001933"/>
    </source>
</evidence>
<feature type="modified residue" description="N6-(pyridoxal phosphate)lysine" evidence="4 5">
    <location>
        <position position="152"/>
    </location>
</feature>
<name>A0A6F8SKN4_9ACTN</name>
<keyword evidence="9" id="KW-1185">Reference proteome</keyword>
<comment type="function">
    <text evidence="4">Catalyzes the interconversion of L-alanine and D-alanine. May also act on other amino acids.</text>
</comment>
<dbReference type="GO" id="GO:0005829">
    <property type="term" value="C:cytosol"/>
    <property type="evidence" value="ECO:0007669"/>
    <property type="project" value="TreeGrafter"/>
</dbReference>
<dbReference type="UniPathway" id="UPA00042">
    <property type="reaction ID" value="UER00497"/>
</dbReference>
<dbReference type="SMART" id="SM01005">
    <property type="entry name" value="Ala_racemase_C"/>
    <property type="match status" value="1"/>
</dbReference>
<gene>
    <name evidence="8" type="ORF">ADCFC_06780</name>
</gene>
<keyword evidence="2 4" id="KW-0663">Pyridoxal phosphate</keyword>
<dbReference type="InterPro" id="IPR000821">
    <property type="entry name" value="Ala_racemase"/>
</dbReference>
<dbReference type="EC" id="5.1.1.1" evidence="4"/>
<keyword evidence="3 4" id="KW-0413">Isomerase</keyword>
<dbReference type="Proteomes" id="UP000501727">
    <property type="component" value="Chromosome"/>
</dbReference>
<dbReference type="CDD" id="cd00430">
    <property type="entry name" value="PLPDE_III_AR"/>
    <property type="match status" value="1"/>
</dbReference>
<comment type="pathway">
    <text evidence="4">Amino-acid biosynthesis; D-alanine biosynthesis; D-alanine from L-alanine: step 1/1.</text>
</comment>
<dbReference type="AlphaFoldDB" id="A0A6F8SKN4"/>
<dbReference type="Pfam" id="PF01168">
    <property type="entry name" value="Ala_racemase_N"/>
    <property type="match status" value="1"/>
</dbReference>
<dbReference type="PANTHER" id="PTHR30511">
    <property type="entry name" value="ALANINE RACEMASE"/>
    <property type="match status" value="1"/>
</dbReference>
<dbReference type="PROSITE" id="PS00395">
    <property type="entry name" value="ALANINE_RACEMASE"/>
    <property type="match status" value="1"/>
</dbReference>
<dbReference type="PANTHER" id="PTHR30511:SF0">
    <property type="entry name" value="ALANINE RACEMASE, CATABOLIC-RELATED"/>
    <property type="match status" value="1"/>
</dbReference>
<dbReference type="KEGG" id="ahat:ADCFC_07990"/>
<dbReference type="EMBL" id="AP022829">
    <property type="protein sequence ID" value="BCA88180.1"/>
    <property type="molecule type" value="Genomic_DNA"/>
</dbReference>
<dbReference type="InterPro" id="IPR009006">
    <property type="entry name" value="Ala_racemase/Decarboxylase_C"/>
</dbReference>
<dbReference type="GO" id="GO:0030632">
    <property type="term" value="P:D-alanine biosynthetic process"/>
    <property type="evidence" value="ECO:0007669"/>
    <property type="project" value="UniProtKB-UniRule"/>
</dbReference>
<evidence type="ECO:0000313" key="9">
    <source>
        <dbReference type="Proteomes" id="UP000501727"/>
    </source>
</evidence>
<dbReference type="HAMAP" id="MF_01201">
    <property type="entry name" value="Ala_racemase"/>
    <property type="match status" value="1"/>
</dbReference>
<dbReference type="FunFam" id="3.20.20.10:FF:000002">
    <property type="entry name" value="Alanine racemase"/>
    <property type="match status" value="1"/>
</dbReference>
<evidence type="ECO:0000256" key="2">
    <source>
        <dbReference type="ARBA" id="ARBA00022898"/>
    </source>
</evidence>
<organism evidence="8 9">
    <name type="scientific">Adlercreutzia hattorii</name>
    <dbReference type="NCBI Taxonomy" id="2707299"/>
    <lineage>
        <taxon>Bacteria</taxon>
        <taxon>Bacillati</taxon>
        <taxon>Actinomycetota</taxon>
        <taxon>Coriobacteriia</taxon>
        <taxon>Eggerthellales</taxon>
        <taxon>Eggerthellaceae</taxon>
        <taxon>Adlercreutzia</taxon>
    </lineage>
</organism>
<evidence type="ECO:0000256" key="6">
    <source>
        <dbReference type="PIRSR" id="PIRSR600821-52"/>
    </source>
</evidence>